<evidence type="ECO:0000313" key="1">
    <source>
        <dbReference type="EMBL" id="KAK7420224.1"/>
    </source>
</evidence>
<evidence type="ECO:0008006" key="3">
    <source>
        <dbReference type="Google" id="ProtNLM"/>
    </source>
</evidence>
<dbReference type="EMBL" id="JAZAVJ010000031">
    <property type="protein sequence ID" value="KAK7420224.1"/>
    <property type="molecule type" value="Genomic_DNA"/>
</dbReference>
<dbReference type="InterPro" id="IPR032675">
    <property type="entry name" value="LRR_dom_sf"/>
</dbReference>
<gene>
    <name evidence="1" type="ORF">QQX98_002879</name>
</gene>
<dbReference type="SUPFAM" id="SSF52047">
    <property type="entry name" value="RNI-like"/>
    <property type="match status" value="1"/>
</dbReference>
<sequence>MPPASKTLLSHHFFKNRREQHRVEVSIVTREPVPLDRARPSVAQLPDPIIRRILTFFHDIRPEDLQTVASLSSALYEQARYVQHSNVHIDLDKSRHVLDRLHLVGRLGQFPAIRTLKVSGRKCEQAQEESNEILARLVVVMPAMTGLRHLDWDVGCTRPGALKRATVVPLSTSILAALPAGLRLRTFVFCNETKESHVQARTFLHRLASNQSLCTLSIQVTFIDEQDCVETMRALKKVLLSCPNLTRLPMIDVWYPRGGCNGYGPPQVEGGPYCGLGLVNGEKPPALEELCMRDYPWGLERARHCQGYIAKGYEWDYWAETFDWSRLVRLNDVPYFLASAIAHKLPRLRELVLENQVCAGIDADFLHQVSSPLQLISLSSWNRVDSMPELISRHGTTLRRLKIHEPERGWDNGRHTFATAPDLVHLSKSLPHLEHLVLDITRDDETQEWPYAALDAIAAFPRLRTVELWFPLGMKPPAPAPLLTASSARHLFHYLRERNGNIQRVTLHSGAPLPPAKGFFESLLDLGPSWAMHNSVGFVCDMVHDGESPDSWLSAWCPDLSTHMNAQLPSLIQRAGRELPYPQKLDADGLRLRVALDGPSRCE</sequence>
<proteinExistence type="predicted"/>
<accession>A0ABR1HGS9</accession>
<reference evidence="1 2" key="1">
    <citation type="journal article" date="2025" name="Microbiol. Resour. Announc.">
        <title>Draft genome sequences for Neonectria magnoliae and Neonectria punicea, canker pathogens of Liriodendron tulipifera and Acer saccharum in West Virginia.</title>
        <authorList>
            <person name="Petronek H.M."/>
            <person name="Kasson M.T."/>
            <person name="Metheny A.M."/>
            <person name="Stauder C.M."/>
            <person name="Lovett B."/>
            <person name="Lynch S.C."/>
            <person name="Garnas J.R."/>
            <person name="Kasson L.R."/>
            <person name="Stajich J.E."/>
        </authorList>
    </citation>
    <scope>NUCLEOTIDE SEQUENCE [LARGE SCALE GENOMIC DNA]</scope>
    <source>
        <strain evidence="1 2">NRRL 64653</strain>
    </source>
</reference>
<dbReference type="Proteomes" id="UP001498476">
    <property type="component" value="Unassembled WGS sequence"/>
</dbReference>
<evidence type="ECO:0000313" key="2">
    <source>
        <dbReference type="Proteomes" id="UP001498476"/>
    </source>
</evidence>
<organism evidence="1 2">
    <name type="scientific">Neonectria punicea</name>
    <dbReference type="NCBI Taxonomy" id="979145"/>
    <lineage>
        <taxon>Eukaryota</taxon>
        <taxon>Fungi</taxon>
        <taxon>Dikarya</taxon>
        <taxon>Ascomycota</taxon>
        <taxon>Pezizomycotina</taxon>
        <taxon>Sordariomycetes</taxon>
        <taxon>Hypocreomycetidae</taxon>
        <taxon>Hypocreales</taxon>
        <taxon>Nectriaceae</taxon>
        <taxon>Neonectria</taxon>
    </lineage>
</organism>
<name>A0ABR1HGS9_9HYPO</name>
<keyword evidence="2" id="KW-1185">Reference proteome</keyword>
<protein>
    <recommendedName>
        <fullName evidence="3">F-box domain-containing protein</fullName>
    </recommendedName>
</protein>
<comment type="caution">
    <text evidence="1">The sequence shown here is derived from an EMBL/GenBank/DDBJ whole genome shotgun (WGS) entry which is preliminary data.</text>
</comment>
<dbReference type="Gene3D" id="3.80.10.10">
    <property type="entry name" value="Ribonuclease Inhibitor"/>
    <property type="match status" value="1"/>
</dbReference>